<name>A0A1R3JT89_9ROSI</name>
<dbReference type="AlphaFoldDB" id="A0A1R3JT89"/>
<sequence>MAAWFTGALFRESENLSTNTGPKFRSDGLHLHMGALKDRLRKRKTRL</sequence>
<accession>A0A1R3JT89</accession>
<gene>
    <name evidence="1" type="ORF">COLO4_14154</name>
</gene>
<protein>
    <submittedName>
        <fullName evidence="1">Uncharacterized protein</fullName>
    </submittedName>
</protein>
<evidence type="ECO:0000313" key="2">
    <source>
        <dbReference type="Proteomes" id="UP000187203"/>
    </source>
</evidence>
<evidence type="ECO:0000313" key="1">
    <source>
        <dbReference type="EMBL" id="OMO98083.1"/>
    </source>
</evidence>
<reference evidence="2" key="1">
    <citation type="submission" date="2013-09" db="EMBL/GenBank/DDBJ databases">
        <title>Corchorus olitorius genome sequencing.</title>
        <authorList>
            <person name="Alam M."/>
            <person name="Haque M.S."/>
            <person name="Islam M.S."/>
            <person name="Emdad E.M."/>
            <person name="Islam M.M."/>
            <person name="Ahmed B."/>
            <person name="Halim A."/>
            <person name="Hossen Q.M.M."/>
            <person name="Hossain M.Z."/>
            <person name="Ahmed R."/>
            <person name="Khan M.M."/>
            <person name="Islam R."/>
            <person name="Rashid M.M."/>
            <person name="Khan S.A."/>
            <person name="Rahman M.S."/>
            <person name="Alam M."/>
            <person name="Yahiya A.S."/>
            <person name="Khan M.S."/>
            <person name="Azam M.S."/>
            <person name="Haque T."/>
            <person name="Lashkar M.Z.H."/>
            <person name="Akhand A.I."/>
            <person name="Morshed G."/>
            <person name="Roy S."/>
            <person name="Uddin K.S."/>
            <person name="Rabeya T."/>
            <person name="Hossain A.S."/>
            <person name="Chowdhury A."/>
            <person name="Snigdha A.R."/>
            <person name="Mortoza M.S."/>
            <person name="Matin S.A."/>
            <person name="Hoque S.M.E."/>
            <person name="Islam M.K."/>
            <person name="Roy D.K."/>
            <person name="Haider R."/>
            <person name="Moosa M.M."/>
            <person name="Elias S.M."/>
            <person name="Hasan A.M."/>
            <person name="Jahan S."/>
            <person name="Shafiuddin M."/>
            <person name="Mahmood N."/>
            <person name="Shommy N.S."/>
        </authorList>
    </citation>
    <scope>NUCLEOTIDE SEQUENCE [LARGE SCALE GENOMIC DNA]</scope>
    <source>
        <strain evidence="2">cv. O-4</strain>
    </source>
</reference>
<keyword evidence="2" id="KW-1185">Reference proteome</keyword>
<organism evidence="1 2">
    <name type="scientific">Corchorus olitorius</name>
    <dbReference type="NCBI Taxonomy" id="93759"/>
    <lineage>
        <taxon>Eukaryota</taxon>
        <taxon>Viridiplantae</taxon>
        <taxon>Streptophyta</taxon>
        <taxon>Embryophyta</taxon>
        <taxon>Tracheophyta</taxon>
        <taxon>Spermatophyta</taxon>
        <taxon>Magnoliopsida</taxon>
        <taxon>eudicotyledons</taxon>
        <taxon>Gunneridae</taxon>
        <taxon>Pentapetalae</taxon>
        <taxon>rosids</taxon>
        <taxon>malvids</taxon>
        <taxon>Malvales</taxon>
        <taxon>Malvaceae</taxon>
        <taxon>Grewioideae</taxon>
        <taxon>Apeibeae</taxon>
        <taxon>Corchorus</taxon>
    </lineage>
</organism>
<proteinExistence type="predicted"/>
<comment type="caution">
    <text evidence="1">The sequence shown here is derived from an EMBL/GenBank/DDBJ whole genome shotgun (WGS) entry which is preliminary data.</text>
</comment>
<dbReference type="Proteomes" id="UP000187203">
    <property type="component" value="Unassembled WGS sequence"/>
</dbReference>
<dbReference type="EMBL" id="AWUE01015382">
    <property type="protein sequence ID" value="OMO98083.1"/>
    <property type="molecule type" value="Genomic_DNA"/>
</dbReference>